<keyword evidence="2 4" id="KW-0808">Transferase</keyword>
<protein>
    <submittedName>
        <fullName evidence="4">Dimethylhistidine N-methyltransferase</fullName>
    </submittedName>
</protein>
<feature type="domain" description="Histidine-specific methyltransferase SAM-dependent" evidence="3">
    <location>
        <begin position="15"/>
        <end position="317"/>
    </location>
</feature>
<evidence type="ECO:0000256" key="1">
    <source>
        <dbReference type="ARBA" id="ARBA00022603"/>
    </source>
</evidence>
<dbReference type="EMBL" id="CP013290">
    <property type="protein sequence ID" value="APH00262.1"/>
    <property type="molecule type" value="Genomic_DNA"/>
</dbReference>
<dbReference type="InterPro" id="IPR017804">
    <property type="entry name" value="MeTrfase_EgtD-like"/>
</dbReference>
<evidence type="ECO:0000313" key="5">
    <source>
        <dbReference type="Proteomes" id="UP000182938"/>
    </source>
</evidence>
<dbReference type="PANTHER" id="PTHR43397:SF1">
    <property type="entry name" value="ERGOTHIONEINE BIOSYNTHESIS PROTEIN 1"/>
    <property type="match status" value="1"/>
</dbReference>
<keyword evidence="1 4" id="KW-0489">Methyltransferase</keyword>
<dbReference type="Proteomes" id="UP000182938">
    <property type="component" value="Chromosome"/>
</dbReference>
<dbReference type="NCBIfam" id="TIGR03438">
    <property type="entry name" value="egtD_ergothio"/>
    <property type="match status" value="1"/>
</dbReference>
<dbReference type="InterPro" id="IPR051128">
    <property type="entry name" value="EgtD_Methyltrsf_superfamily"/>
</dbReference>
<dbReference type="Gene3D" id="3.40.50.150">
    <property type="entry name" value="Vaccinia Virus protein VP39"/>
    <property type="match status" value="1"/>
</dbReference>
<dbReference type="PIRSF" id="PIRSF018005">
    <property type="entry name" value="UCP018005"/>
    <property type="match status" value="1"/>
</dbReference>
<dbReference type="InterPro" id="IPR035094">
    <property type="entry name" value="EgtD"/>
</dbReference>
<dbReference type="AlphaFoldDB" id="A0A1L3MD06"/>
<dbReference type="InterPro" id="IPR019257">
    <property type="entry name" value="MeTrfase_dom"/>
</dbReference>
<reference evidence="4 5" key="1">
    <citation type="submission" date="2015-11" db="EMBL/GenBank/DDBJ databases">
        <authorList>
            <person name="Zhang Y."/>
            <person name="Guo Z."/>
        </authorList>
    </citation>
    <scope>NUCLEOTIDE SEQUENCE [LARGE SCALE GENOMIC DNA]</scope>
    <source>
        <strain evidence="4 5">YFY001</strain>
    </source>
</reference>
<dbReference type="PANTHER" id="PTHR43397">
    <property type="entry name" value="ERGOTHIONEINE BIOSYNTHESIS PROTEIN 1"/>
    <property type="match status" value="1"/>
</dbReference>
<dbReference type="SUPFAM" id="SSF53335">
    <property type="entry name" value="S-adenosyl-L-methionine-dependent methyltransferases"/>
    <property type="match status" value="1"/>
</dbReference>
<dbReference type="Pfam" id="PF10017">
    <property type="entry name" value="Methyltransf_33"/>
    <property type="match status" value="1"/>
</dbReference>
<proteinExistence type="predicted"/>
<organism evidence="4 5">
    <name type="scientific">Janibacter indicus</name>
    <dbReference type="NCBI Taxonomy" id="857417"/>
    <lineage>
        <taxon>Bacteria</taxon>
        <taxon>Bacillati</taxon>
        <taxon>Actinomycetota</taxon>
        <taxon>Actinomycetes</taxon>
        <taxon>Micrococcales</taxon>
        <taxon>Intrasporangiaceae</taxon>
        <taxon>Janibacter</taxon>
    </lineage>
</organism>
<dbReference type="RefSeq" id="WP_072623442.1">
    <property type="nucleotide sequence ID" value="NZ_CP013290.1"/>
</dbReference>
<dbReference type="KEGG" id="jte:ASJ30_00890"/>
<evidence type="ECO:0000256" key="2">
    <source>
        <dbReference type="ARBA" id="ARBA00022679"/>
    </source>
</evidence>
<dbReference type="InterPro" id="IPR029063">
    <property type="entry name" value="SAM-dependent_MTases_sf"/>
</dbReference>
<keyword evidence="5" id="KW-1185">Reference proteome</keyword>
<sequence length="320" mass="35211">MSAAELEVSNRTELEADLRAGLWSDPATLPPRWFYDERGSRLFDEITALPEYYPTRAEHEILARRSHEIVRLTGARSLHELGAGTATKTRELLDALTAGGRSALYVPLDISEEVLLEAADQLRVDYPGLTVEPAVADFHRLPTLTGEPGGRLLAFLGGTIGNFEEEARADFLRMVHAALDPGDHLLLGADLVKDRARLVAAYDDEAGITALFNLNLVDVITRTTPVSGLDRADFVHEAAWDEESSRIEMRLRAVRDITADFSGIGRTWRLAAGEHLRTEISRKFDLDALRDELVGHGFDPVAAWTDGAGDFSLTLARVDA</sequence>
<dbReference type="GO" id="GO:0008168">
    <property type="term" value="F:methyltransferase activity"/>
    <property type="evidence" value="ECO:0007669"/>
    <property type="project" value="UniProtKB-KW"/>
</dbReference>
<evidence type="ECO:0000259" key="3">
    <source>
        <dbReference type="Pfam" id="PF10017"/>
    </source>
</evidence>
<dbReference type="GO" id="GO:0032259">
    <property type="term" value="P:methylation"/>
    <property type="evidence" value="ECO:0007669"/>
    <property type="project" value="UniProtKB-KW"/>
</dbReference>
<evidence type="ECO:0000313" key="4">
    <source>
        <dbReference type="EMBL" id="APH00262.1"/>
    </source>
</evidence>
<gene>
    <name evidence="4" type="ORF">ASJ30_00890</name>
</gene>
<accession>A0A1L3MD06</accession>
<name>A0A1L3MD06_9MICO</name>